<dbReference type="EMBL" id="CP089982">
    <property type="protein sequence ID" value="WXA92869.1"/>
    <property type="molecule type" value="Genomic_DNA"/>
</dbReference>
<reference evidence="1 2" key="1">
    <citation type="submission" date="2021-12" db="EMBL/GenBank/DDBJ databases">
        <title>Discovery of the Pendulisporaceae a myxobacterial family with distinct sporulation behavior and unique specialized metabolism.</title>
        <authorList>
            <person name="Garcia R."/>
            <person name="Popoff A."/>
            <person name="Bader C.D."/>
            <person name="Loehr J."/>
            <person name="Walesch S."/>
            <person name="Walt C."/>
            <person name="Boldt J."/>
            <person name="Bunk B."/>
            <person name="Haeckl F.J.F.P.J."/>
            <person name="Gunesch A.P."/>
            <person name="Birkelbach J."/>
            <person name="Nuebel U."/>
            <person name="Pietschmann T."/>
            <person name="Bach T."/>
            <person name="Mueller R."/>
        </authorList>
    </citation>
    <scope>NUCLEOTIDE SEQUENCE [LARGE SCALE GENOMIC DNA]</scope>
    <source>
        <strain evidence="1 2">MSr12523</strain>
    </source>
</reference>
<dbReference type="RefSeq" id="WP_394843468.1">
    <property type="nucleotide sequence ID" value="NZ_CP089982.1"/>
</dbReference>
<dbReference type="Proteomes" id="UP001379533">
    <property type="component" value="Chromosome"/>
</dbReference>
<gene>
    <name evidence="1" type="ORF">LZC95_41280</name>
</gene>
<accession>A0ABZ2K442</accession>
<name>A0ABZ2K442_9BACT</name>
<protein>
    <submittedName>
        <fullName evidence="1">Uncharacterized protein</fullName>
    </submittedName>
</protein>
<evidence type="ECO:0000313" key="2">
    <source>
        <dbReference type="Proteomes" id="UP001379533"/>
    </source>
</evidence>
<evidence type="ECO:0000313" key="1">
    <source>
        <dbReference type="EMBL" id="WXA92869.1"/>
    </source>
</evidence>
<proteinExistence type="predicted"/>
<sequence length="370" mass="41987">MSEYQCYEFVAIDQPLTPKQMAELRAISTRAEITSTRFWNEYQWGDLKADPAKLVERYFDAHMYFANWGTHRLILRVPLARMDAKMFKAYFVGDTVSVKVAGKHLIFDLHSEDEEPDYDEESQGSLAALTQLRAELLRGDLRVAYLAWLLAVQAADVPETDTEPPVPAGLAALTAAQATMAEFLRIDGDLISAAAEASEQDSVDGRALRNWVRELAPRAKDEWLLRAASDPNLALGGELLRAFRGNAKPAQKVGRRTVADLLVKAEAHRERRERTQAQRAAKAQRAAETARTKRLDRLATRVEAAWKELEALVEKSAYDDAIALAIDLRDLAKRDGMSVQFAERFEATRKRQLRRRAFFARWKRENEARR</sequence>
<keyword evidence="2" id="KW-1185">Reference proteome</keyword>
<organism evidence="1 2">
    <name type="scientific">Pendulispora brunnea</name>
    <dbReference type="NCBI Taxonomy" id="2905690"/>
    <lineage>
        <taxon>Bacteria</taxon>
        <taxon>Pseudomonadati</taxon>
        <taxon>Myxococcota</taxon>
        <taxon>Myxococcia</taxon>
        <taxon>Myxococcales</taxon>
        <taxon>Sorangiineae</taxon>
        <taxon>Pendulisporaceae</taxon>
        <taxon>Pendulispora</taxon>
    </lineage>
</organism>